<dbReference type="RefSeq" id="WP_165297285.1">
    <property type="nucleotide sequence ID" value="NZ_JAAKZZ010000025.1"/>
</dbReference>
<dbReference type="Proteomes" id="UP000477722">
    <property type="component" value="Unassembled WGS sequence"/>
</dbReference>
<evidence type="ECO:0000256" key="2">
    <source>
        <dbReference type="SAM" id="Phobius"/>
    </source>
</evidence>
<keyword evidence="1" id="KW-0175">Coiled coil</keyword>
<evidence type="ECO:0000313" key="3">
    <source>
        <dbReference type="EMBL" id="NGO67625.1"/>
    </source>
</evidence>
<gene>
    <name evidence="3" type="ORF">G5C65_04495</name>
</gene>
<feature type="transmembrane region" description="Helical" evidence="2">
    <location>
        <begin position="76"/>
        <end position="92"/>
    </location>
</feature>
<sequence length="140" mass="16098">MQASAIHGDVVLSASSSLSSEEAELRKRAAQRLLRKFDEEDAARERAAAALRRKREEEQRELAEYLKTVRRRCRRSEVLIGLVGAVAITIAYTAQSGIATVIWLIMMGVIMYYSWWPRWKVLRDAHVGRTITVPLDRKKW</sequence>
<comment type="caution">
    <text evidence="3">The sequence shown here is derived from an EMBL/GenBank/DDBJ whole genome shotgun (WGS) entry which is preliminary data.</text>
</comment>
<keyword evidence="2" id="KW-1133">Transmembrane helix</keyword>
<evidence type="ECO:0000313" key="4">
    <source>
        <dbReference type="Proteomes" id="UP000477722"/>
    </source>
</evidence>
<proteinExistence type="predicted"/>
<evidence type="ECO:0000256" key="1">
    <source>
        <dbReference type="SAM" id="Coils"/>
    </source>
</evidence>
<organism evidence="3 4">
    <name type="scientific">Streptomyces boncukensis</name>
    <dbReference type="NCBI Taxonomy" id="2711219"/>
    <lineage>
        <taxon>Bacteria</taxon>
        <taxon>Bacillati</taxon>
        <taxon>Actinomycetota</taxon>
        <taxon>Actinomycetes</taxon>
        <taxon>Kitasatosporales</taxon>
        <taxon>Streptomycetaceae</taxon>
        <taxon>Streptomyces</taxon>
    </lineage>
</organism>
<keyword evidence="4" id="KW-1185">Reference proteome</keyword>
<keyword evidence="2" id="KW-0472">Membrane</keyword>
<feature type="coiled-coil region" evidence="1">
    <location>
        <begin position="20"/>
        <end position="68"/>
    </location>
</feature>
<dbReference type="AlphaFoldDB" id="A0A6G4WQZ7"/>
<reference evidence="3 4" key="1">
    <citation type="submission" date="2020-02" db="EMBL/GenBank/DDBJ databases">
        <title>Whole-genome analyses of novel actinobacteria.</title>
        <authorList>
            <person name="Sahin N."/>
            <person name="Tatar D."/>
        </authorList>
    </citation>
    <scope>NUCLEOTIDE SEQUENCE [LARGE SCALE GENOMIC DNA]</scope>
    <source>
        <strain evidence="3 4">SB3404</strain>
    </source>
</reference>
<dbReference type="EMBL" id="JAAKZZ010000025">
    <property type="protein sequence ID" value="NGO67625.1"/>
    <property type="molecule type" value="Genomic_DNA"/>
</dbReference>
<feature type="transmembrane region" description="Helical" evidence="2">
    <location>
        <begin position="98"/>
        <end position="116"/>
    </location>
</feature>
<protein>
    <submittedName>
        <fullName evidence="3">Uncharacterized protein</fullName>
    </submittedName>
</protein>
<accession>A0A6G4WQZ7</accession>
<name>A0A6G4WQZ7_9ACTN</name>
<keyword evidence="2" id="KW-0812">Transmembrane</keyword>